<organism evidence="2 3">
    <name type="scientific">Pleurodeles waltl</name>
    <name type="common">Iberian ribbed newt</name>
    <dbReference type="NCBI Taxonomy" id="8319"/>
    <lineage>
        <taxon>Eukaryota</taxon>
        <taxon>Metazoa</taxon>
        <taxon>Chordata</taxon>
        <taxon>Craniata</taxon>
        <taxon>Vertebrata</taxon>
        <taxon>Euteleostomi</taxon>
        <taxon>Amphibia</taxon>
        <taxon>Batrachia</taxon>
        <taxon>Caudata</taxon>
        <taxon>Salamandroidea</taxon>
        <taxon>Salamandridae</taxon>
        <taxon>Pleurodelinae</taxon>
        <taxon>Pleurodeles</taxon>
    </lineage>
</organism>
<evidence type="ECO:0000256" key="1">
    <source>
        <dbReference type="SAM" id="MobiDB-lite"/>
    </source>
</evidence>
<evidence type="ECO:0000313" key="3">
    <source>
        <dbReference type="Proteomes" id="UP001066276"/>
    </source>
</evidence>
<sequence length="72" mass="7947">MKAACAVAFACNPELEDGTSSPLGLPGLKGQWRPVCAPKSKEKERRRMAEGEERAEEAEVTREENGRQTDKD</sequence>
<gene>
    <name evidence="2" type="ORF">NDU88_006911</name>
</gene>
<comment type="caution">
    <text evidence="2">The sequence shown here is derived from an EMBL/GenBank/DDBJ whole genome shotgun (WGS) entry which is preliminary data.</text>
</comment>
<dbReference type="AlphaFoldDB" id="A0AAV7NTC3"/>
<name>A0AAV7NTC3_PLEWA</name>
<evidence type="ECO:0000313" key="2">
    <source>
        <dbReference type="EMBL" id="KAJ1118724.1"/>
    </source>
</evidence>
<dbReference type="EMBL" id="JANPWB010000012">
    <property type="protein sequence ID" value="KAJ1118724.1"/>
    <property type="molecule type" value="Genomic_DNA"/>
</dbReference>
<protein>
    <submittedName>
        <fullName evidence="2">Uncharacterized protein</fullName>
    </submittedName>
</protein>
<feature type="region of interest" description="Disordered" evidence="1">
    <location>
        <begin position="15"/>
        <end position="72"/>
    </location>
</feature>
<accession>A0AAV7NTC3</accession>
<proteinExistence type="predicted"/>
<dbReference type="Proteomes" id="UP001066276">
    <property type="component" value="Chromosome 8"/>
</dbReference>
<keyword evidence="3" id="KW-1185">Reference proteome</keyword>
<feature type="compositionally biased region" description="Basic and acidic residues" evidence="1">
    <location>
        <begin position="39"/>
        <end position="72"/>
    </location>
</feature>
<reference evidence="2" key="1">
    <citation type="journal article" date="2022" name="bioRxiv">
        <title>Sequencing and chromosome-scale assembly of the giantPleurodeles waltlgenome.</title>
        <authorList>
            <person name="Brown T."/>
            <person name="Elewa A."/>
            <person name="Iarovenko S."/>
            <person name="Subramanian E."/>
            <person name="Araus A.J."/>
            <person name="Petzold A."/>
            <person name="Susuki M."/>
            <person name="Suzuki K.-i.T."/>
            <person name="Hayashi T."/>
            <person name="Toyoda A."/>
            <person name="Oliveira C."/>
            <person name="Osipova E."/>
            <person name="Leigh N.D."/>
            <person name="Simon A."/>
            <person name="Yun M.H."/>
        </authorList>
    </citation>
    <scope>NUCLEOTIDE SEQUENCE</scope>
    <source>
        <strain evidence="2">20211129_DDA</strain>
        <tissue evidence="2">Liver</tissue>
    </source>
</reference>